<dbReference type="RefSeq" id="YP_009217455.1">
    <property type="nucleotide sequence ID" value="NC_028999.1"/>
</dbReference>
<organismHost>
    <name type="scientific">Pseudomonas aeruginosa</name>
    <dbReference type="NCBI Taxonomy" id="287"/>
</organismHost>
<organism evidence="1 2">
    <name type="scientific">Pseudomonas phage PhiPA3</name>
    <name type="common">Pseudomonas aeruginosa phage PhiPA3</name>
    <dbReference type="NCBI Taxonomy" id="998086"/>
    <lineage>
        <taxon>Viruses</taxon>
        <taxon>Duplodnaviria</taxon>
        <taxon>Heunggongvirae</taxon>
        <taxon>Uroviricota</taxon>
        <taxon>Caudoviricetes</taxon>
        <taxon>Chimalliviridae</taxon>
        <taxon>Miltoncavirus</taxon>
        <taxon>Miltoncavirus PhiPA3</taxon>
    </lineage>
</organism>
<dbReference type="Proteomes" id="UP000008388">
    <property type="component" value="Segment"/>
</dbReference>
<name>F8SJK8_BPPA3</name>
<sequence>MIRANWMNSNFKAIALILMLGSTTVHADEIVSESTGVVRRSDCTLVAKDTSVVGTAVGGTAGGVGGAVVEKALFGKSGGWIGGLAGAAIGSAIGNDVSSVKTYTCNMVVDVDGSKQLVEAISNSEPRVGAEVTILKMSSGQTKILK</sequence>
<evidence type="ECO:0000313" key="1">
    <source>
        <dbReference type="EMBL" id="AEH03799.1"/>
    </source>
</evidence>
<reference evidence="1 2" key="1">
    <citation type="journal article" date="2011" name="Microbiology">
        <title>The Pseudomonas aeruginosa generalized transducing phage phiPA3 is a new member of the phiKZ-like group of 'jumbo' phages, and infects model laboratory strains and clinical isolates from cystic fibrosis patients.</title>
        <authorList>
            <person name="Monson R."/>
            <person name="Foulds I."/>
            <person name="Foweraker J."/>
            <person name="Welch M."/>
            <person name="Salmond G.P."/>
        </authorList>
    </citation>
    <scope>NUCLEOTIDE SEQUENCE [LARGE SCALE GENOMIC DNA]</scope>
</reference>
<proteinExistence type="predicted"/>
<evidence type="ECO:0000313" key="2">
    <source>
        <dbReference type="Proteomes" id="UP000008388"/>
    </source>
</evidence>
<dbReference type="GeneID" id="26643904"/>
<keyword evidence="2" id="KW-1185">Reference proteome</keyword>
<dbReference type="KEGG" id="vg:26643904"/>
<dbReference type="EMBL" id="HQ630627">
    <property type="protein sequence ID" value="AEH03799.1"/>
    <property type="molecule type" value="Genomic_DNA"/>
</dbReference>
<gene>
    <name evidence="1" type="primary">376</name>
</gene>
<accession>F8SJK8</accession>
<protein>
    <submittedName>
        <fullName evidence="1">Uncharacterized protein 376</fullName>
    </submittedName>
</protein>